<dbReference type="EMBL" id="JAKLWS010000011">
    <property type="protein sequence ID" value="MCG2588998.1"/>
    <property type="molecule type" value="Genomic_DNA"/>
</dbReference>
<dbReference type="Proteomes" id="UP001165366">
    <property type="component" value="Unassembled WGS sequence"/>
</dbReference>
<evidence type="ECO:0000313" key="4">
    <source>
        <dbReference type="EMBL" id="MCG2588998.1"/>
    </source>
</evidence>
<evidence type="ECO:0000259" key="3">
    <source>
        <dbReference type="Pfam" id="PF13485"/>
    </source>
</evidence>
<feature type="region of interest" description="Disordered" evidence="2">
    <location>
        <begin position="641"/>
        <end position="661"/>
    </location>
</feature>
<reference evidence="4" key="2">
    <citation type="submission" date="2024-05" db="EMBL/GenBank/DDBJ databases">
        <title>Rhodohalobacter halophilus gen. nov., sp. nov., a moderately halophilic member of the family Balneolaceae.</title>
        <authorList>
            <person name="Xia J."/>
        </authorList>
    </citation>
    <scope>NUCLEOTIDE SEQUENCE</scope>
    <source>
        <strain evidence="4">WB101</strain>
    </source>
</reference>
<sequence>MRVTYKILLTSLIAFLLAGSAVENLYAQFFNFGKNRVQYEKFDWRFIETDHFDVYYYNSKNYHLAQFTAEAVESSLKQLNEDFGDQITSRIPVIIYDSHSDFSQTNVVALPVDAQGIGGVTDLYQNRMTQPFMADYADFRRTIHHELLHAYVNDIYYGGSAQSLINNNIQLVFPNWFDEGLAEFLALKWDTQTDMYVRDAVLNDYLPPISQLRGFYAYRGGQSFWYYIADQYGRPKITEILQRIKTTRNIQQSLIQSLGLNVEEISERWQEYYRQRYFPEVANRQSLNSVATQITNRARSGSYNTSPSISPRGDRIAMITNRRGVFDVVVVDANSGERLKTIVSGADNPMFEELNILNPNLSWSPNGSRIALSSKSQGSYNLAIVDYETLDTQTIRFPKVDAINSVAWSPDGNKIAFDGNIGPYQDIFVYNLETQDFVNLTNDIFTDVEAAWGPDSETIYFVSNRGEHIQPNTYLAGFSGMKDDSFFQHDLYSINVEEQRINRLTNTHWDETNPKLTQNGELLFVSDQNGIPNIYEYDLQSRSVYPLTDLQTGLMQMSVSADGTRLAFNALNEGYPDIFMMRSPLAQRRDAPLEPNTWARERAEERPGDRVPAIQYVQEMIESRPQGNAISSRFLADASTSGQNRYIEPSEPDTADSEEQSDRIDFRNYQFGESVVRDSTLELRDDPSNFEPENNLTADGLFQPKEYKLEFSPIFSYSAAQVSTYYGTSAFAYISLSDLFGDHRISFGSNLVFDLRNSDYSFQYGYFKNRTNFLLSYFHQSRNYQTFFGELLRFRTYGGSIDFQYPLNRYQRFDYGVSAIGIARDFSTVSGFGGQNTRNEDTWFLYPQVTFTGDYTIPGFITPAGGTRYSVRLSGSPPLGSEIPQFATVLGDFRKYFNLGSRYSFALRGSGSASFGRDSQTFFMGGMLGWINQKWSDAEIPFDRLADTFFTLPATPLRGHEFNTIFGDRFTMVNAEFRFPLFAAVLPGPIPLLPLYNLTGVAFVDAGAAWGFDVPYFRYSDERGNPIVYYENPSELDWRIGNKRTEYINPQTGLLREGEPQDGDLETTFVDGDILIGAGFGLRTILLGLPVRYDIGWPYGRDGFQGDPIHYFTIGIDF</sequence>
<evidence type="ECO:0000256" key="2">
    <source>
        <dbReference type="SAM" id="MobiDB-lite"/>
    </source>
</evidence>
<feature type="domain" description="Peptidase MA-like" evidence="3">
    <location>
        <begin position="74"/>
        <end position="272"/>
    </location>
</feature>
<dbReference type="Gene3D" id="2.40.160.50">
    <property type="entry name" value="membrane protein fhac: a member of the omp85/tpsb transporter family"/>
    <property type="match status" value="1"/>
</dbReference>
<dbReference type="SUPFAM" id="SSF82171">
    <property type="entry name" value="DPP6 N-terminal domain-like"/>
    <property type="match status" value="1"/>
</dbReference>
<feature type="compositionally biased region" description="Acidic residues" evidence="2">
    <location>
        <begin position="650"/>
        <end position="659"/>
    </location>
</feature>
<dbReference type="PANTHER" id="PTHR36842:SF1">
    <property type="entry name" value="PROTEIN TOLB"/>
    <property type="match status" value="1"/>
</dbReference>
<gene>
    <name evidence="4" type="ORF">L6773_10490</name>
</gene>
<comment type="similarity">
    <text evidence="1">Belongs to the TolB family.</text>
</comment>
<dbReference type="InterPro" id="IPR011042">
    <property type="entry name" value="6-blade_b-propeller_TolB-like"/>
</dbReference>
<dbReference type="PANTHER" id="PTHR36842">
    <property type="entry name" value="PROTEIN TOLB HOMOLOG"/>
    <property type="match status" value="1"/>
</dbReference>
<protein>
    <recommendedName>
        <fullName evidence="3">Peptidase MA-like domain-containing protein</fullName>
    </recommendedName>
</protein>
<keyword evidence="5" id="KW-1185">Reference proteome</keyword>
<dbReference type="Pfam" id="PF13485">
    <property type="entry name" value="Peptidase_MA_2"/>
    <property type="match status" value="1"/>
</dbReference>
<dbReference type="InterPro" id="IPR011659">
    <property type="entry name" value="WD40"/>
</dbReference>
<comment type="caution">
    <text evidence="4">The sequence shown here is derived from an EMBL/GenBank/DDBJ whole genome shotgun (WGS) entry which is preliminary data.</text>
</comment>
<dbReference type="Gene3D" id="2.120.10.30">
    <property type="entry name" value="TolB, C-terminal domain"/>
    <property type="match status" value="3"/>
</dbReference>
<dbReference type="InterPro" id="IPR039568">
    <property type="entry name" value="Peptidase_MA-like_dom"/>
</dbReference>
<evidence type="ECO:0000256" key="1">
    <source>
        <dbReference type="ARBA" id="ARBA00009820"/>
    </source>
</evidence>
<name>A0ABS9KDU9_9BACT</name>
<organism evidence="4 5">
    <name type="scientific">Rhodohalobacter sulfatireducens</name>
    <dbReference type="NCBI Taxonomy" id="2911366"/>
    <lineage>
        <taxon>Bacteria</taxon>
        <taxon>Pseudomonadati</taxon>
        <taxon>Balneolota</taxon>
        <taxon>Balneolia</taxon>
        <taxon>Balneolales</taxon>
        <taxon>Balneolaceae</taxon>
        <taxon>Rhodohalobacter</taxon>
    </lineage>
</organism>
<dbReference type="Pfam" id="PF07676">
    <property type="entry name" value="PD40"/>
    <property type="match status" value="2"/>
</dbReference>
<reference evidence="4" key="1">
    <citation type="submission" date="2022-01" db="EMBL/GenBank/DDBJ databases">
        <authorList>
            <person name="Wang Y."/>
        </authorList>
    </citation>
    <scope>NUCLEOTIDE SEQUENCE</scope>
    <source>
        <strain evidence="4">WB101</strain>
    </source>
</reference>
<accession>A0ABS9KDU9</accession>
<dbReference type="RefSeq" id="WP_237854172.1">
    <property type="nucleotide sequence ID" value="NZ_JAKLWS010000011.1"/>
</dbReference>
<proteinExistence type="inferred from homology"/>
<evidence type="ECO:0000313" key="5">
    <source>
        <dbReference type="Proteomes" id="UP001165366"/>
    </source>
</evidence>